<evidence type="ECO:0000313" key="3">
    <source>
        <dbReference type="Proteomes" id="UP000078561"/>
    </source>
</evidence>
<feature type="compositionally biased region" description="Polar residues" evidence="1">
    <location>
        <begin position="131"/>
        <end position="154"/>
    </location>
</feature>
<evidence type="ECO:0000313" key="2">
    <source>
        <dbReference type="EMBL" id="SAM09452.1"/>
    </source>
</evidence>
<sequence length="313" mass="34689">MIAVEAPSSIPITTTCTIAWDSPSTWTDPITPIPTVQPLTKANLTQHTCAHSQSSNGSNSYIMDWYSTSLKNSYPSPPLSATSDNKHRGRKISSTTTQNIAIDAYPLPFPYHNDCTFLPTVETGRTRFDSESTQSLYDSQPSSPTSSIFKRQQYTATRGGRRRSTSTSLTATPTITTTATMRSDLDLAAGSNPKDSGTTKKQLKATIARPRRLSILLEKRSTHSLQETVYHPQRQVAIATKSRPTVSASNTAILSTAHGGVKHPWSSEWHHDQTYRSSPSDTYQQPSRPGPPPPSREPFFFRLVRKIWPVKHF</sequence>
<feature type="region of interest" description="Disordered" evidence="1">
    <location>
        <begin position="259"/>
        <end position="298"/>
    </location>
</feature>
<dbReference type="EMBL" id="LT555008">
    <property type="protein sequence ID" value="SAM09452.1"/>
    <property type="molecule type" value="Genomic_DNA"/>
</dbReference>
<accession>A0A168T4J6</accession>
<organism evidence="2">
    <name type="scientific">Absidia glauca</name>
    <name type="common">Pin mould</name>
    <dbReference type="NCBI Taxonomy" id="4829"/>
    <lineage>
        <taxon>Eukaryota</taxon>
        <taxon>Fungi</taxon>
        <taxon>Fungi incertae sedis</taxon>
        <taxon>Mucoromycota</taxon>
        <taxon>Mucoromycotina</taxon>
        <taxon>Mucoromycetes</taxon>
        <taxon>Mucorales</taxon>
        <taxon>Cunninghamellaceae</taxon>
        <taxon>Absidia</taxon>
    </lineage>
</organism>
<protein>
    <submittedName>
        <fullName evidence="2">Uncharacterized protein</fullName>
    </submittedName>
</protein>
<dbReference type="InParanoid" id="A0A168T4J6"/>
<feature type="compositionally biased region" description="Polar residues" evidence="1">
    <location>
        <begin position="275"/>
        <end position="285"/>
    </location>
</feature>
<dbReference type="Proteomes" id="UP000078561">
    <property type="component" value="Unassembled WGS sequence"/>
</dbReference>
<gene>
    <name evidence="2" type="primary">ABSGL_15128.1 scaffold 15162</name>
</gene>
<dbReference type="OrthoDB" id="2290849at2759"/>
<name>A0A168T4J6_ABSGL</name>
<feature type="region of interest" description="Disordered" evidence="1">
    <location>
        <begin position="129"/>
        <end position="206"/>
    </location>
</feature>
<keyword evidence="3" id="KW-1185">Reference proteome</keyword>
<proteinExistence type="predicted"/>
<feature type="compositionally biased region" description="Low complexity" evidence="1">
    <location>
        <begin position="165"/>
        <end position="182"/>
    </location>
</feature>
<reference evidence="2" key="1">
    <citation type="submission" date="2016-04" db="EMBL/GenBank/DDBJ databases">
        <authorList>
            <person name="Evans L.H."/>
            <person name="Alamgir A."/>
            <person name="Owens N."/>
            <person name="Weber N.D."/>
            <person name="Virtaneva K."/>
            <person name="Barbian K."/>
            <person name="Babar A."/>
            <person name="Rosenke K."/>
        </authorList>
    </citation>
    <scope>NUCLEOTIDE SEQUENCE [LARGE SCALE GENOMIC DNA]</scope>
    <source>
        <strain evidence="2">CBS 101.48</strain>
    </source>
</reference>
<dbReference type="AlphaFoldDB" id="A0A168T4J6"/>
<evidence type="ECO:0000256" key="1">
    <source>
        <dbReference type="SAM" id="MobiDB-lite"/>
    </source>
</evidence>